<accession>A0A074WPA5</accession>
<dbReference type="Proteomes" id="UP000027730">
    <property type="component" value="Unassembled WGS sequence"/>
</dbReference>
<proteinExistence type="predicted"/>
<dbReference type="HOGENOM" id="CLU_007383_10_2_1"/>
<evidence type="ECO:0000313" key="2">
    <source>
        <dbReference type="EMBL" id="KEQ74968.1"/>
    </source>
</evidence>
<dbReference type="RefSeq" id="XP_013429250.1">
    <property type="nucleotide sequence ID" value="XM_013573796.1"/>
</dbReference>
<dbReference type="STRING" id="1043004.A0A074WPA5"/>
<dbReference type="InterPro" id="IPR051604">
    <property type="entry name" value="Ergot_Alk_Oxidoreductase"/>
</dbReference>
<keyword evidence="3" id="KW-1185">Reference proteome</keyword>
<reference evidence="2 3" key="1">
    <citation type="journal article" date="2014" name="BMC Genomics">
        <title>Genome sequencing of four Aureobasidium pullulans varieties: biotechnological potential, stress tolerance, and description of new species.</title>
        <authorList>
            <person name="Gostin Ar C."/>
            <person name="Ohm R.A."/>
            <person name="Kogej T."/>
            <person name="Sonjak S."/>
            <person name="Turk M."/>
            <person name="Zajc J."/>
            <person name="Zalar P."/>
            <person name="Grube M."/>
            <person name="Sun H."/>
            <person name="Han J."/>
            <person name="Sharma A."/>
            <person name="Chiniquy J."/>
            <person name="Ngan C.Y."/>
            <person name="Lipzen A."/>
            <person name="Barry K."/>
            <person name="Grigoriev I.V."/>
            <person name="Gunde-Cimerman N."/>
        </authorList>
    </citation>
    <scope>NUCLEOTIDE SEQUENCE [LARGE SCALE GENOMIC DNA]</scope>
    <source>
        <strain evidence="2 3">CBS 147.97</strain>
    </source>
</reference>
<dbReference type="InterPro" id="IPR008030">
    <property type="entry name" value="NmrA-like"/>
</dbReference>
<dbReference type="InterPro" id="IPR036291">
    <property type="entry name" value="NAD(P)-bd_dom_sf"/>
</dbReference>
<organism evidence="2 3">
    <name type="scientific">Aureobasidium namibiae CBS 147.97</name>
    <dbReference type="NCBI Taxonomy" id="1043004"/>
    <lineage>
        <taxon>Eukaryota</taxon>
        <taxon>Fungi</taxon>
        <taxon>Dikarya</taxon>
        <taxon>Ascomycota</taxon>
        <taxon>Pezizomycotina</taxon>
        <taxon>Dothideomycetes</taxon>
        <taxon>Dothideomycetidae</taxon>
        <taxon>Dothideales</taxon>
        <taxon>Saccotheciaceae</taxon>
        <taxon>Aureobasidium</taxon>
    </lineage>
</organism>
<gene>
    <name evidence="2" type="ORF">M436DRAFT_71448</name>
</gene>
<dbReference type="Pfam" id="PF05368">
    <property type="entry name" value="NmrA"/>
    <property type="match status" value="1"/>
</dbReference>
<dbReference type="PANTHER" id="PTHR43162">
    <property type="match status" value="1"/>
</dbReference>
<feature type="domain" description="NmrA-like" evidence="1">
    <location>
        <begin position="6"/>
        <end position="278"/>
    </location>
</feature>
<sequence>MPDHQNEIILITCASGKQSSALIPHLIPHYPHLRLQCHSSPSAATLSENYPKAEIVQADLANKDDCTRILKNVTAAFLVLPPFHPHESQLGINFIDACNAQEDAGGPFQHLVYSSVIHPILRKLLNHDVKRYVEEYLIESGLDYTILQPTHIMEMLPLAKLLKDEKPMYPCNWNPATKFSFVTTKDIGQAAAKVLMQRDAHFAATYQLVSTPKPLSYVEACGIVSKVLGKEVQVQQKSFEDAVENTIKMINGGKEPPKQMKEIGARMFLYYNERGLVGNCNVLKWLLERETTGCEEWVRTRVGEIEKSKAS</sequence>
<dbReference type="GeneID" id="25414945"/>
<dbReference type="Gene3D" id="3.90.25.10">
    <property type="entry name" value="UDP-galactose 4-epimerase, domain 1"/>
    <property type="match status" value="1"/>
</dbReference>
<dbReference type="PANTHER" id="PTHR43162:SF1">
    <property type="entry name" value="PRESTALK A DIFFERENTIATION PROTEIN A"/>
    <property type="match status" value="1"/>
</dbReference>
<name>A0A074WPA5_9PEZI</name>
<protein>
    <submittedName>
        <fullName evidence="2">NAD(P)-binding protein</fullName>
    </submittedName>
</protein>
<dbReference type="AlphaFoldDB" id="A0A074WPA5"/>
<dbReference type="EMBL" id="KL584706">
    <property type="protein sequence ID" value="KEQ74968.1"/>
    <property type="molecule type" value="Genomic_DNA"/>
</dbReference>
<dbReference type="OrthoDB" id="419598at2759"/>
<evidence type="ECO:0000313" key="3">
    <source>
        <dbReference type="Proteomes" id="UP000027730"/>
    </source>
</evidence>
<evidence type="ECO:0000259" key="1">
    <source>
        <dbReference type="Pfam" id="PF05368"/>
    </source>
</evidence>
<dbReference type="Gene3D" id="3.40.50.720">
    <property type="entry name" value="NAD(P)-binding Rossmann-like Domain"/>
    <property type="match status" value="1"/>
</dbReference>
<dbReference type="SUPFAM" id="SSF51735">
    <property type="entry name" value="NAD(P)-binding Rossmann-fold domains"/>
    <property type="match status" value="1"/>
</dbReference>